<keyword evidence="1" id="KW-0472">Membrane</keyword>
<protein>
    <submittedName>
        <fullName evidence="2">Uncharacterized protein</fullName>
    </submittedName>
</protein>
<accession>A0A857MNJ6</accession>
<gene>
    <name evidence="2" type="ORF">GII36_02475</name>
</gene>
<feature type="transmembrane region" description="Helical" evidence="1">
    <location>
        <begin position="114"/>
        <end position="133"/>
    </location>
</feature>
<evidence type="ECO:0000256" key="1">
    <source>
        <dbReference type="SAM" id="Phobius"/>
    </source>
</evidence>
<dbReference type="RefSeq" id="WP_260764214.1">
    <property type="nucleotide sequence ID" value="NZ_CP045921.1"/>
</dbReference>
<proteinExistence type="predicted"/>
<evidence type="ECO:0000313" key="3">
    <source>
        <dbReference type="Proteomes" id="UP001059824"/>
    </source>
</evidence>
<dbReference type="KEGG" id="mama:GII36_02475"/>
<keyword evidence="3" id="KW-1185">Reference proteome</keyword>
<dbReference type="AlphaFoldDB" id="A0A857MNJ6"/>
<sequence>METVTSIEQQLVKINKDLPKLPKGLTKWLAEYAWLLTLIGVVLSVLTLLAFVPLLLTVFGVLSVANLSLGLAGYPNTYGSDALGWFSIIVSIVSSLIVLYLEATAITPLKAKQYRGWQLLFCASLISLALTIVSDIITMQVGSIIMSLVFSAIGFYILFQLRPYFASAETKTADKKPAFKASKTAIK</sequence>
<name>A0A857MNJ6_9BACT</name>
<evidence type="ECO:0000313" key="2">
    <source>
        <dbReference type="EMBL" id="QHN42711.1"/>
    </source>
</evidence>
<keyword evidence="1" id="KW-1133">Transmembrane helix</keyword>
<dbReference type="Proteomes" id="UP001059824">
    <property type="component" value="Chromosome"/>
</dbReference>
<keyword evidence="1" id="KW-0812">Transmembrane</keyword>
<feature type="transmembrane region" description="Helical" evidence="1">
    <location>
        <begin position="82"/>
        <end position="102"/>
    </location>
</feature>
<feature type="transmembrane region" description="Helical" evidence="1">
    <location>
        <begin position="139"/>
        <end position="159"/>
    </location>
</feature>
<organism evidence="2 3">
    <name type="scientific">Candidatus Mycosynbacter amalyticus</name>
    <dbReference type="NCBI Taxonomy" id="2665156"/>
    <lineage>
        <taxon>Bacteria</taxon>
        <taxon>Candidatus Saccharimonadota</taxon>
        <taxon>Candidatus Saccharimonadota incertae sedis</taxon>
        <taxon>Candidatus Mycosynbacter</taxon>
    </lineage>
</organism>
<dbReference type="EMBL" id="CP045921">
    <property type="protein sequence ID" value="QHN42711.1"/>
    <property type="molecule type" value="Genomic_DNA"/>
</dbReference>
<reference evidence="2" key="1">
    <citation type="journal article" date="2021" name="Nat. Microbiol.">
        <title>Cocultivation of an ultrasmall environmental parasitic bacterium with lytic ability against bacteria associated with wastewater foams.</title>
        <authorList>
            <person name="Batinovic S."/>
            <person name="Rose J.J.A."/>
            <person name="Ratcliffe J."/>
            <person name="Seviour R.J."/>
            <person name="Petrovski S."/>
        </authorList>
    </citation>
    <scope>NUCLEOTIDE SEQUENCE</scope>
    <source>
        <strain evidence="2">JR1</strain>
    </source>
</reference>
<feature type="transmembrane region" description="Helical" evidence="1">
    <location>
        <begin position="32"/>
        <end position="62"/>
    </location>
</feature>